<dbReference type="InterPro" id="IPR018973">
    <property type="entry name" value="MZB"/>
</dbReference>
<proteinExistence type="predicted"/>
<evidence type="ECO:0000259" key="1">
    <source>
        <dbReference type="Pfam" id="PF09369"/>
    </source>
</evidence>
<dbReference type="NCBIfam" id="NF038324">
    <property type="entry name" value="DrmB_fam"/>
    <property type="match status" value="1"/>
</dbReference>
<protein>
    <recommendedName>
        <fullName evidence="1">MrfA-like Zn-binding domain-containing protein</fullName>
    </recommendedName>
</protein>
<dbReference type="RefSeq" id="WP_078767590.1">
    <property type="nucleotide sequence ID" value="NZ_FUWW01000001.1"/>
</dbReference>
<name>A0A1T4JTD5_9FIRM</name>
<dbReference type="Proteomes" id="UP000190657">
    <property type="component" value="Unassembled WGS sequence"/>
</dbReference>
<feature type="domain" description="MrfA-like Zn-binding" evidence="1">
    <location>
        <begin position="474"/>
        <end position="576"/>
    </location>
</feature>
<evidence type="ECO:0000313" key="2">
    <source>
        <dbReference type="EMBL" id="SJZ33401.1"/>
    </source>
</evidence>
<dbReference type="OrthoDB" id="9134227at2"/>
<dbReference type="InterPro" id="IPR047721">
    <property type="entry name" value="DrmB"/>
</dbReference>
<dbReference type="EMBL" id="FUWW01000001">
    <property type="protein sequence ID" value="SJZ33401.1"/>
    <property type="molecule type" value="Genomic_DNA"/>
</dbReference>
<dbReference type="AlphaFoldDB" id="A0A1T4JTD5"/>
<reference evidence="2 3" key="1">
    <citation type="submission" date="2017-02" db="EMBL/GenBank/DDBJ databases">
        <authorList>
            <person name="Peterson S.W."/>
        </authorList>
    </citation>
    <scope>NUCLEOTIDE SEQUENCE [LARGE SCALE GENOMIC DNA]</scope>
    <source>
        <strain evidence="2 3">ATCC 51222</strain>
    </source>
</reference>
<accession>A0A1T4JTD5</accession>
<sequence length="611" mass="70092">MPPRIRNIKFEKKYVGDLRRSQTITTFGSGSLADFPRMSAIVSGIDSWTNLYSANKIYERNLQLLLGKDFFYQVSSDNKSINDTFSIPVYRFPLWYYCPKCHRLDIYSKIAKSSSWNNSEYNTALKCNICDEKLVPSRFVAACINGHIEDFPYVWWCHRNSKNGTCKNPRMLLEYKGTTGGLDAIHIKCENCGAETTMAGCMNKDALRGLSCSGNMPWLKTEDGTYHDLDKCFATLRGMQRSANNIYYSVNESALTIPPWSEKIQKKLAEKNSLFEDIFDDNEEETERRLKKEYSKHPEFYGSNYEAYRKAAYARYGNVEEDLTENDLRKEEYLAFCSEDVDHEFLRTESIEIPDVISKYFSKIKLVKKLREVMVLQGFRRILPTKPESEEERKNLGMSNREFSPLSKEPLPWLPAIELFGEGIFFELNENLVSEWERNNKNRYVNMTKKHIDKWIGKGMYDGNSPRYVLLHTLSHLIIRQLTAQCGYATASIKERIYSTYEDDNDKMCGILIYTSATDTDGSLGGLVREGQADRIADTILNMLQESSWCSNDPLCIDSKSQGFKGLNYAACHACTLLPETSCESLNCLLDRASVVGTPDNADLSFFKELL</sequence>
<gene>
    <name evidence="2" type="ORF">SAMN02745114_00070</name>
</gene>
<dbReference type="STRING" id="290054.SAMN02745114_00070"/>
<organism evidence="2 3">
    <name type="scientific">Eubacterium coprostanoligenes</name>
    <dbReference type="NCBI Taxonomy" id="290054"/>
    <lineage>
        <taxon>Bacteria</taxon>
        <taxon>Bacillati</taxon>
        <taxon>Bacillota</taxon>
        <taxon>Clostridia</taxon>
        <taxon>Eubacteriales</taxon>
        <taxon>Eubacteriaceae</taxon>
        <taxon>Eubacterium</taxon>
    </lineage>
</organism>
<evidence type="ECO:0000313" key="3">
    <source>
        <dbReference type="Proteomes" id="UP000190657"/>
    </source>
</evidence>
<keyword evidence="3" id="KW-1185">Reference proteome</keyword>
<dbReference type="Pfam" id="PF09369">
    <property type="entry name" value="MZB"/>
    <property type="match status" value="1"/>
</dbReference>